<proteinExistence type="predicted"/>
<evidence type="ECO:0000313" key="3">
    <source>
        <dbReference type="Proteomes" id="UP000663891"/>
    </source>
</evidence>
<sequence length="108" mass="12845">MKQQRQTTYNDDDLMFSIRDGYYVSRIDDDSLLFQLYIDDIGLTNPIGAKKDKHKMTMIYFSLEDVPDQYRSQLENIHLLGIYDVSRLEIKLFRQLYANLTKRRLDAA</sequence>
<organism evidence="1 3">
    <name type="scientific">Adineta steineri</name>
    <dbReference type="NCBI Taxonomy" id="433720"/>
    <lineage>
        <taxon>Eukaryota</taxon>
        <taxon>Metazoa</taxon>
        <taxon>Spiralia</taxon>
        <taxon>Gnathifera</taxon>
        <taxon>Rotifera</taxon>
        <taxon>Eurotatoria</taxon>
        <taxon>Bdelloidea</taxon>
        <taxon>Adinetida</taxon>
        <taxon>Adinetidae</taxon>
        <taxon>Adineta</taxon>
    </lineage>
</organism>
<comment type="caution">
    <text evidence="1">The sequence shown here is derived from an EMBL/GenBank/DDBJ whole genome shotgun (WGS) entry which is preliminary data.</text>
</comment>
<dbReference type="EMBL" id="CAJOAY010001198">
    <property type="protein sequence ID" value="CAF3808847.1"/>
    <property type="molecule type" value="Genomic_DNA"/>
</dbReference>
<name>A0A814KBG8_9BILA</name>
<dbReference type="AlphaFoldDB" id="A0A814KBG8"/>
<evidence type="ECO:0000313" key="2">
    <source>
        <dbReference type="EMBL" id="CAF3808847.1"/>
    </source>
</evidence>
<protein>
    <submittedName>
        <fullName evidence="1">Uncharacterized protein</fullName>
    </submittedName>
</protein>
<dbReference type="EMBL" id="CAJNON010000159">
    <property type="protein sequence ID" value="CAF1050210.1"/>
    <property type="molecule type" value="Genomic_DNA"/>
</dbReference>
<dbReference type="Proteomes" id="UP000663881">
    <property type="component" value="Unassembled WGS sequence"/>
</dbReference>
<reference evidence="1" key="1">
    <citation type="submission" date="2021-02" db="EMBL/GenBank/DDBJ databases">
        <authorList>
            <person name="Nowell W R."/>
        </authorList>
    </citation>
    <scope>NUCLEOTIDE SEQUENCE</scope>
</reference>
<evidence type="ECO:0000313" key="1">
    <source>
        <dbReference type="EMBL" id="CAF1050210.1"/>
    </source>
</evidence>
<gene>
    <name evidence="2" type="ORF">OKA104_LOCUS18937</name>
    <name evidence="1" type="ORF">VCS650_LOCUS17362</name>
</gene>
<dbReference type="Proteomes" id="UP000663891">
    <property type="component" value="Unassembled WGS sequence"/>
</dbReference>
<accession>A0A814KBG8</accession>
<dbReference type="OrthoDB" id="10013091at2759"/>